<keyword evidence="6 12" id="KW-0812">Transmembrane</keyword>
<dbReference type="PANTHER" id="PTHR12640:SF0">
    <property type="entry name" value="DOLICHYL-DIPHOSPHOOLIGOSACCHARIDE--PROTEIN GLYCOSYLTRANSFERASE SUBUNIT 2"/>
    <property type="match status" value="1"/>
</dbReference>
<keyword evidence="7 12" id="KW-0732">Signal</keyword>
<feature type="transmembrane region" description="Helical" evidence="12">
    <location>
        <begin position="602"/>
        <end position="627"/>
    </location>
</feature>
<keyword evidence="18" id="KW-1185">Reference proteome</keyword>
<feature type="domain" description="Ribophorin II C-terminal" evidence="16">
    <location>
        <begin position="560"/>
        <end position="656"/>
    </location>
</feature>
<dbReference type="UniPathway" id="UPA00378"/>
<evidence type="ECO:0000259" key="16">
    <source>
        <dbReference type="Pfam" id="PF25147"/>
    </source>
</evidence>
<evidence type="ECO:0000256" key="11">
    <source>
        <dbReference type="ARBA" id="ARBA00046750"/>
    </source>
</evidence>
<evidence type="ECO:0000259" key="15">
    <source>
        <dbReference type="Pfam" id="PF23861"/>
    </source>
</evidence>
<feature type="signal peptide" evidence="12">
    <location>
        <begin position="1"/>
        <end position="19"/>
    </location>
</feature>
<evidence type="ECO:0000259" key="14">
    <source>
        <dbReference type="Pfam" id="PF23860"/>
    </source>
</evidence>
<evidence type="ECO:0000256" key="1">
    <source>
        <dbReference type="ARBA" id="ARBA00002791"/>
    </source>
</evidence>
<evidence type="ECO:0000256" key="9">
    <source>
        <dbReference type="ARBA" id="ARBA00022989"/>
    </source>
</evidence>
<proteinExistence type="inferred from homology"/>
<dbReference type="InterPro" id="IPR008814">
    <property type="entry name" value="Swp1"/>
</dbReference>
<protein>
    <recommendedName>
        <fullName evidence="5 12">Dolichyl-diphosphooligosaccharide--protein glycosyltransferase subunit 2</fullName>
    </recommendedName>
    <alternativeName>
        <fullName evidence="12">Ribophorin-2</fullName>
    </alternativeName>
</protein>
<evidence type="ECO:0000256" key="7">
    <source>
        <dbReference type="ARBA" id="ARBA00022729"/>
    </source>
</evidence>
<keyword evidence="8 12" id="KW-0256">Endoplasmic reticulum</keyword>
<evidence type="ECO:0000259" key="13">
    <source>
        <dbReference type="Pfam" id="PF05817"/>
    </source>
</evidence>
<comment type="similarity">
    <text evidence="4 12">Belongs to the SWP1 family.</text>
</comment>
<organism evidence="17 18">
    <name type="scientific">Aphidius gifuensis</name>
    <name type="common">Parasitoid wasp</name>
    <dbReference type="NCBI Taxonomy" id="684658"/>
    <lineage>
        <taxon>Eukaryota</taxon>
        <taxon>Metazoa</taxon>
        <taxon>Ecdysozoa</taxon>
        <taxon>Arthropoda</taxon>
        <taxon>Hexapoda</taxon>
        <taxon>Insecta</taxon>
        <taxon>Pterygota</taxon>
        <taxon>Neoptera</taxon>
        <taxon>Endopterygota</taxon>
        <taxon>Hymenoptera</taxon>
        <taxon>Apocrita</taxon>
        <taxon>Ichneumonoidea</taxon>
        <taxon>Braconidae</taxon>
        <taxon>Aphidiinae</taxon>
        <taxon>Aphidius</taxon>
    </lineage>
</organism>
<dbReference type="AlphaFoldDB" id="A0A835CUN6"/>
<dbReference type="Pfam" id="PF05817">
    <property type="entry name" value="Ribophorin_II"/>
    <property type="match status" value="1"/>
</dbReference>
<evidence type="ECO:0000256" key="8">
    <source>
        <dbReference type="ARBA" id="ARBA00022824"/>
    </source>
</evidence>
<evidence type="ECO:0000256" key="2">
    <source>
        <dbReference type="ARBA" id="ARBA00004477"/>
    </source>
</evidence>
<evidence type="ECO:0000313" key="17">
    <source>
        <dbReference type="EMBL" id="KAF7996632.1"/>
    </source>
</evidence>
<comment type="pathway">
    <text evidence="3 12">Protein modification; protein glycosylation.</text>
</comment>
<comment type="subcellular location">
    <subcellularLocation>
        <location evidence="2 12">Endoplasmic reticulum membrane</location>
        <topology evidence="2 12">Multi-pass membrane protein</topology>
    </subcellularLocation>
</comment>
<feature type="domain" description="Ribophorin II N-terminal" evidence="13">
    <location>
        <begin position="37"/>
        <end position="279"/>
    </location>
</feature>
<dbReference type="EMBL" id="JACMRX010000001">
    <property type="protein sequence ID" value="KAF7996632.1"/>
    <property type="molecule type" value="Genomic_DNA"/>
</dbReference>
<dbReference type="GO" id="GO:0008250">
    <property type="term" value="C:oligosaccharyltransferase complex"/>
    <property type="evidence" value="ECO:0007669"/>
    <property type="project" value="UniProtKB-UniRule"/>
</dbReference>
<dbReference type="InterPro" id="IPR055374">
    <property type="entry name" value="Ribophorin_II_3rd"/>
</dbReference>
<comment type="function">
    <text evidence="1 12">Subunit of the oligosaccharyl transferase (OST) complex that catalyzes the initial transfer of a defined glycan (Glc(3)Man(9)GlcNAc(2) in eukaryotes) from the lipid carrier dolichol-pyrophosphate to an asparagine residue within an Asn-X-Ser/Thr consensus motif in nascent polypeptide chains, the first step in protein N-glycosylation. N-glycosylation occurs cotranslationally and the complex associates with the Sec61 complex at the channel-forming translocon complex that mediates protein translocation across the endoplasmic reticulum (ER). All subunits are required for a maximal enzyme activity.</text>
</comment>
<evidence type="ECO:0000256" key="5">
    <source>
        <dbReference type="ARBA" id="ARBA00017612"/>
    </source>
</evidence>
<dbReference type="Pfam" id="PF23860">
    <property type="entry name" value="Ribophorin_II_3rd"/>
    <property type="match status" value="1"/>
</dbReference>
<evidence type="ECO:0000256" key="10">
    <source>
        <dbReference type="ARBA" id="ARBA00023136"/>
    </source>
</evidence>
<dbReference type="Proteomes" id="UP000639338">
    <property type="component" value="Unassembled WGS sequence"/>
</dbReference>
<dbReference type="Pfam" id="PF25147">
    <property type="entry name" value="Ribophorin_II_C"/>
    <property type="match status" value="1"/>
</dbReference>
<feature type="transmembrane region" description="Helical" evidence="12">
    <location>
        <begin position="633"/>
        <end position="652"/>
    </location>
</feature>
<name>A0A835CUN6_APHGI</name>
<dbReference type="OrthoDB" id="432292at2759"/>
<evidence type="ECO:0000313" key="18">
    <source>
        <dbReference type="Proteomes" id="UP000639338"/>
    </source>
</evidence>
<keyword evidence="9 12" id="KW-1133">Transmembrane helix</keyword>
<evidence type="ECO:0000256" key="4">
    <source>
        <dbReference type="ARBA" id="ARBA00009038"/>
    </source>
</evidence>
<feature type="transmembrane region" description="Helical" evidence="12">
    <location>
        <begin position="569"/>
        <end position="590"/>
    </location>
</feature>
<feature type="domain" description="Ribophorin II third" evidence="14">
    <location>
        <begin position="393"/>
        <end position="522"/>
    </location>
</feature>
<feature type="chain" id="PRO_5033114182" description="Dolichyl-diphosphooligosaccharide--protein glycosyltransferase subunit 2" evidence="12">
    <location>
        <begin position="20"/>
        <end position="662"/>
    </location>
</feature>
<dbReference type="GO" id="GO:0006487">
    <property type="term" value="P:protein N-linked glycosylation"/>
    <property type="evidence" value="ECO:0007669"/>
    <property type="project" value="UniProtKB-UniRule"/>
</dbReference>
<sequence>MNKCVVFTLLVVLLDLTLAASNVGGAGGSATSTNLYLTDSHRDKLAKVIEPGLKLTDVESVYYAVVGLKQLGRTIPNSLDICNYLIKSCDKNEYKNAESINYIASTWKAIGSCSSSLPTSTLISTLNAVVDSSSSSIADYYHVASAHAALGRKIDTTVVAKLSKILEAASKKEESLLNLGYIFHIAAELGPAGKFALNKIEDTIIQADEVDGKLLQFEGGLSVTSLIVTGIEKLSMAFEKLPPVTSQQIVKLTNYLLSRLTVQQPKGVVYLLSALNMLAKNKVSKPVAITLAENGNVISAKQPYVTVKVCDVLGNPLVAVPNVVANSASRVSDDVVVISKQNFKPSTTDKTLFMLNFNDIKPQRDFYKVDVAAGAASNAVEVKVITDVKVDYLEIGTGDADQTTQPKLVKVSHPNKLSTKIEADSQQKIVMKFMLRDTMNDKPMRVHQAFVRFSTIDKVTNQLREVIFVAEPDSTNVYKFDMPIGSSAQTFNYESGQYAVNVIIGDALLSNSFEWYLGDVSLKFPDKSNEVTSTDKSATGGTYKQKANTYVPKPEIKHMFREPEKRPPVLVSNLFTGLCLAPVLILLVLWVKLDVNVSKFPFSISAIVFHLGLGSIFVLFGIFWLQLNMFVTLRYLFGLGVVTFLSGSKLLSHINQSQKLSR</sequence>
<accession>A0A835CUN6</accession>
<evidence type="ECO:0000256" key="6">
    <source>
        <dbReference type="ARBA" id="ARBA00022692"/>
    </source>
</evidence>
<comment type="caution">
    <text evidence="17">The sequence shown here is derived from an EMBL/GenBank/DDBJ whole genome shotgun (WGS) entry which is preliminary data.</text>
</comment>
<dbReference type="PANTHER" id="PTHR12640">
    <property type="entry name" value="RIBOPHORIN II"/>
    <property type="match status" value="1"/>
</dbReference>
<dbReference type="InterPro" id="IPR056790">
    <property type="entry name" value="Ribophorin_II_C"/>
</dbReference>
<comment type="subunit">
    <text evidence="11">Component of the oligosaccharyltransferase (OST) complex. OST exists in two different complex forms which contain common core subunits RPN1, RPN2, OST48, OST4, DAD1 and TMEM258, either STT3A or STT3B as catalytic subunits, and form-specific accessory subunits. STT3A complex assembly occurs through the formation of 3 subcomplexes. Subcomplex 1 contains RPN1 and TMEM258, subcomplex 2 contains the STT3A-specific subunits STT3A, DC2/OSTC, and KCP2 as well as the core subunit OST4, and subcomplex 3 contains RPN2, DAD1, and OST48. The STT3A complex can form stable complexes with the Sec61 complex or with both the Sec61 and TRAP complexes. Interacts with DDI2. Interacts with TMEM35A/NACHO.</text>
</comment>
<evidence type="ECO:0000256" key="3">
    <source>
        <dbReference type="ARBA" id="ARBA00004922"/>
    </source>
</evidence>
<feature type="domain" description="Ribophorin II second" evidence="15">
    <location>
        <begin position="287"/>
        <end position="384"/>
    </location>
</feature>
<dbReference type="InterPro" id="IPR055375">
    <property type="entry name" value="Ribophorin_II_2nd"/>
</dbReference>
<keyword evidence="10 12" id="KW-0472">Membrane</keyword>
<gene>
    <name evidence="17" type="ORF">HCN44_002278</name>
</gene>
<reference evidence="17 18" key="1">
    <citation type="submission" date="2020-08" db="EMBL/GenBank/DDBJ databases">
        <title>Aphidius gifuensis genome sequencing and assembly.</title>
        <authorList>
            <person name="Du Z."/>
        </authorList>
    </citation>
    <scope>NUCLEOTIDE SEQUENCE [LARGE SCALE GENOMIC DNA]</scope>
    <source>
        <strain evidence="17">YNYX2018</strain>
        <tissue evidence="17">Adults</tissue>
    </source>
</reference>
<dbReference type="Pfam" id="PF23861">
    <property type="entry name" value="Ribophorin_II_2nd"/>
    <property type="match status" value="1"/>
</dbReference>
<dbReference type="InterPro" id="IPR055373">
    <property type="entry name" value="Ribophorin_II_N"/>
</dbReference>
<evidence type="ECO:0000256" key="12">
    <source>
        <dbReference type="RuleBase" id="RU366029"/>
    </source>
</evidence>